<sequence length="2111" mass="234057">MCCEEVNISRMVFKQCHRCVDDEHFRAANAEVWVHKPHFTFFLRWRGKDGASGKAVSAHRGWQSPGEPSAAGQQISLSSVLLLPRARARALGLGLGLGLALGLGLGLGLALALALALALDLDLEKDVLLCSAAALLFARRAPRQSGYRGTIFRNIVHGIARDKPQSRKPRMSNQDKHIMYRKLDQTMWATVGKTSKGHVLNLYGDEFALSSLRGLEGLLAQNKTRVDAINIQGNALATLIDLNCQSLSGLKKINAAGNHIRCICANSQNSNLNRWPLKMTSLVELNVSGALLVSIPDLSTMPSLRELILNNNSITAASFQELGLGRNLELIDLRANRLFWPDSASFTMDARVFRDLARLKVVRLAQNSLEGEVADYAFIILAHIRSKSRLGAHAIQTIDHFVVNRSMKERADAIRKGKAFGSVAVVSHSAFQASDGSVGSAEAARDRRIDDMTGFAQMDGSDSGLDEDVKSSGGGGDASDHHSVDGGQRGPRSQSISSLERTAREVHIELAARHHEGPRSTVSSRKDPAPAIAGLVPKINELNALLEECFIQPDRCSRNLGELLSDVQRVTDRPHDHQFLFKFDTEEYNSLEIDEFLQNIVLLSERQPQVTRTLLSILVYLSTVAEYNFGQRCVEQLRDMMSGGEQQAKTVIVVVNECMIPWLERADDAYTRQSLMVNLINLAQASGIPLGLKMSPLDGAVAFIEAHLRRLSNTSGPSDTVIDMAAVASRTPRLAAELGAHGLAPSIAQELRDAQLGLPRFQALLVLVKNMALYDIDTGFEEENSKDAQRATPYAVEPIAHEADWRSERMHRSADAFGKERVHHAVLRSLRQLVEEKERSQGDQTNDTILRDCILCLVALANSPNVFVELIVSGPRFLDLLFELTKPNYGSGPVVLAAVYEALEQVLKLPRSWYQSSFSDVFASITSKLQGVTPLLQYLGEKGTKFNRMCKLVPREEELQFRGEIRSVATLHSPSMHKLLVRVINLITIYNVEAVRGRNPLALRVTQDLNKKNRETFLFACLETPSDEVRLAAVRCLQEIPLAEFEMNEINYLVEMLSSVINISSGKTEEVLGGSFRLLTKVCLSPHASGASFRLSFAEKSAAAALSILERNEKRDTRGNAEESRQKRVLSTACVQFLQAASQFQSLRNYLSSHEVLKRMVAVLYTEDENTDHVKLNPVEDTDMDRASYAPNMLERTRPGRQVEYLLQTLFGDRSVSPTRVVAPRILRRIADVLMGISDPSLRLLRRSWLFGVDEIDAEAASANDADETAASAEAEASLPGWMRRRMQEECDPHYDFRAVANRHAIGEKHMGPYWNHIMASQVGLSDHWLAAVTQTRENRVERVQQHQLLIHFQGLERLLLFLVSAVEKNIALSNGPIAGHEDSDTNEALRRSAVPSRVSVLQLFEQFRVPDVCGTVERFAYLAKAAGDTGNPALRGTLAGAELPASSWAPPSAAGSELLLQYFMEESRETTDVEHMESESQRQKLEPGETRSAAVAARIDQYPGADVTMFAPNAAKCHRRDTAITDTLVAALRVIYSLLKDGSQETITAAKRNLRMPKRLRILAFICAGGEDRPVWPQGLIGAKFMAIAYELCVMPGLRREESAEQLTVYAIICVVAKRILSTLRFFAESQTLGEADLVLALHTTRTIALIAAQLPLVRVPGLEKRDNHVDGAEESIHTRALDVMWKSLLPFESVVKGCLALVVACSSRSPRPVQLRTLEACVREHITQFLVSSFESTSEARYEILEELVRAQVDSRAAIRNSYIQDLLDRIPSQKPRKEHLASAVEEPNGTFRKVWAIEPPPPLERPSRSREMPGEVKDTQGAAGPASSTAESKTWEHDRIGVERILLSAFCDVLETPGPGLARRQLLVLTSEAYYLFTEPREGRGWEVGASAATRLSQDDLYSNPTTFANASVLRRNLLKPRLVWRKPYRAVQRIVLGVFGQRVHIKHKLSDLRDRTDPSSLTCLTYVSGVAARMYSLFLQMTHEWAQVETWLGAERSLINPPGIESDIPFREALRHAIHVLSEDEDENEDDTNGVAAATNDDDDDNDENDENANDVRSKNVFSQVPKRHMDGDRGFDSLNVGHKDEASMDLSSLVLAANLEDIIIKP</sequence>
<feature type="region of interest" description="Disordered" evidence="1">
    <location>
        <begin position="1470"/>
        <end position="1491"/>
    </location>
</feature>
<dbReference type="SUPFAM" id="SSF52058">
    <property type="entry name" value="L domain-like"/>
    <property type="match status" value="1"/>
</dbReference>
<proteinExistence type="predicted"/>
<evidence type="ECO:0000256" key="1">
    <source>
        <dbReference type="SAM" id="MobiDB-lite"/>
    </source>
</evidence>
<dbReference type="InParanoid" id="A0A2R5G889"/>
<gene>
    <name evidence="3" type="ORF">FCC1311_009212</name>
</gene>
<dbReference type="Gene3D" id="3.80.10.10">
    <property type="entry name" value="Ribonuclease Inhibitor"/>
    <property type="match status" value="1"/>
</dbReference>
<evidence type="ECO:0000256" key="2">
    <source>
        <dbReference type="SAM" id="Phobius"/>
    </source>
</evidence>
<keyword evidence="4" id="KW-1185">Reference proteome</keyword>
<keyword evidence="2" id="KW-1133">Transmembrane helix</keyword>
<dbReference type="InterPro" id="IPR032675">
    <property type="entry name" value="LRR_dom_sf"/>
</dbReference>
<comment type="caution">
    <text evidence="3">The sequence shown here is derived from an EMBL/GenBank/DDBJ whole genome shotgun (WGS) entry which is preliminary data.</text>
</comment>
<dbReference type="Proteomes" id="UP000241890">
    <property type="component" value="Unassembled WGS sequence"/>
</dbReference>
<keyword evidence="2" id="KW-0812">Transmembrane</keyword>
<feature type="region of interest" description="Disordered" evidence="1">
    <location>
        <begin position="1797"/>
        <end position="1837"/>
    </location>
</feature>
<accession>A0A2R5G889</accession>
<keyword evidence="3" id="KW-0675">Receptor</keyword>
<dbReference type="SUPFAM" id="SSF48371">
    <property type="entry name" value="ARM repeat"/>
    <property type="match status" value="1"/>
</dbReference>
<feature type="region of interest" description="Disordered" evidence="1">
    <location>
        <begin position="2025"/>
        <end position="2080"/>
    </location>
</feature>
<protein>
    <submittedName>
        <fullName evidence="3">Somatic embryosis receptor kinase 5</fullName>
    </submittedName>
</protein>
<feature type="compositionally biased region" description="Acidic residues" evidence="1">
    <location>
        <begin position="2027"/>
        <end position="2036"/>
    </location>
</feature>
<name>A0A2R5G889_9STRA</name>
<evidence type="ECO:0000313" key="4">
    <source>
        <dbReference type="Proteomes" id="UP000241890"/>
    </source>
</evidence>
<dbReference type="GO" id="GO:0016301">
    <property type="term" value="F:kinase activity"/>
    <property type="evidence" value="ECO:0007669"/>
    <property type="project" value="UniProtKB-KW"/>
</dbReference>
<keyword evidence="3" id="KW-0808">Transferase</keyword>
<dbReference type="EMBL" id="BEYU01000008">
    <property type="protein sequence ID" value="GBG24703.1"/>
    <property type="molecule type" value="Genomic_DNA"/>
</dbReference>
<keyword evidence="3" id="KW-0418">Kinase</keyword>
<dbReference type="InterPro" id="IPR016024">
    <property type="entry name" value="ARM-type_fold"/>
</dbReference>
<feature type="region of interest" description="Disordered" evidence="1">
    <location>
        <begin position="454"/>
        <end position="500"/>
    </location>
</feature>
<feature type="compositionally biased region" description="Acidic residues" evidence="1">
    <location>
        <begin position="2044"/>
        <end position="2057"/>
    </location>
</feature>
<dbReference type="OrthoDB" id="660555at2759"/>
<feature type="compositionally biased region" description="Polar residues" evidence="1">
    <location>
        <begin position="491"/>
        <end position="500"/>
    </location>
</feature>
<keyword evidence="2" id="KW-0472">Membrane</keyword>
<organism evidence="3 4">
    <name type="scientific">Hondaea fermentalgiana</name>
    <dbReference type="NCBI Taxonomy" id="2315210"/>
    <lineage>
        <taxon>Eukaryota</taxon>
        <taxon>Sar</taxon>
        <taxon>Stramenopiles</taxon>
        <taxon>Bigyra</taxon>
        <taxon>Labyrinthulomycetes</taxon>
        <taxon>Thraustochytrida</taxon>
        <taxon>Thraustochytriidae</taxon>
        <taxon>Hondaea</taxon>
    </lineage>
</organism>
<feature type="transmembrane region" description="Helical" evidence="2">
    <location>
        <begin position="91"/>
        <end position="119"/>
    </location>
</feature>
<feature type="compositionally biased region" description="Basic and acidic residues" evidence="1">
    <location>
        <begin position="1808"/>
        <end position="1821"/>
    </location>
</feature>
<reference evidence="3 4" key="1">
    <citation type="submission" date="2017-12" db="EMBL/GenBank/DDBJ databases">
        <title>Sequencing, de novo assembly and annotation of complete genome of a new Thraustochytrid species, strain FCC1311.</title>
        <authorList>
            <person name="Sedici K."/>
            <person name="Godart F."/>
            <person name="Aiese Cigliano R."/>
            <person name="Sanseverino W."/>
            <person name="Barakat M."/>
            <person name="Ortet P."/>
            <person name="Marechal E."/>
            <person name="Cagnac O."/>
            <person name="Amato A."/>
        </authorList>
    </citation>
    <scope>NUCLEOTIDE SEQUENCE [LARGE SCALE GENOMIC DNA]</scope>
</reference>
<feature type="compositionally biased region" description="Basic and acidic residues" evidence="1">
    <location>
        <begin position="1470"/>
        <end position="1490"/>
    </location>
</feature>
<evidence type="ECO:0000313" key="3">
    <source>
        <dbReference type="EMBL" id="GBG24703.1"/>
    </source>
</evidence>